<dbReference type="InterPro" id="IPR045079">
    <property type="entry name" value="Oxoprolinase-like"/>
</dbReference>
<keyword evidence="2" id="KW-0614">Plasmid</keyword>
<sequence>MIDDIRLQVIWSRLISVADEIATTLERTAFSLIVRDNQDYACALYDSRGVMLAQSSQCTPGQAGSTPTVIAEMLATYPPETLEDGDILICNDPWVGAGHAPDVFVATPVFHRGALIGFACTCAHHADMGGRLGATDAREVYEEGVIIPVSKLYRAGIKNDELHRLLARNVRMAEKVLGDINAQIAANRVGAKGLCQLLDDFALPDLHALADLITNRTEDMFRRALARLPEGSADSEVFHELRDASGARLRINLRMQVHAGAVHLDFTGTSAQVDMPVNAVLNITRAYCLFPFIATLCPDLPMNAGAFRPVVLHVPEGTVLNPTFPAPGMYRSLLSYFTVEALMGALYKIAPDLAMAPSGTYPLWTEKFSGTADDGTKFLSHYNAQGGQGAFRDRDGVSAVVFPGNIATTSVELFELEAPFRILSRELRPDSGGPGKYRGGLGQETVMECLNATAVQVAFSGGRLVEPALGREGADAGAKGVIRIGDEAPFERSGRGVMQKGDIVTFSQPGGGGFGPPDQRDPAAIAHDIAMGYVTEAAAKAVYTYQPE</sequence>
<dbReference type="InterPro" id="IPR003692">
    <property type="entry name" value="Hydantoinase_B"/>
</dbReference>
<gene>
    <name evidence="2" type="ordered locus">KVU_PB0142</name>
</gene>
<dbReference type="PANTHER" id="PTHR11365:SF23">
    <property type="entry name" value="HYPOTHETICAL 5-OXOPROLINASE (EUROFUNG)-RELATED"/>
    <property type="match status" value="1"/>
</dbReference>
<reference evidence="2 3" key="1">
    <citation type="journal article" date="2011" name="J. Bacteriol.">
        <title>Complete genome sequence of the industrial strain Ketogulonicigenium vulgare WSH-001.</title>
        <authorList>
            <person name="Liu L."/>
            <person name="Li Y."/>
            <person name="Zhang J."/>
            <person name="Zhou Z."/>
            <person name="Liu J."/>
            <person name="Li X."/>
            <person name="Zhou J."/>
            <person name="Du G."/>
            <person name="Wang L."/>
            <person name="Chen J."/>
        </authorList>
    </citation>
    <scope>NUCLEOTIDE SEQUENCE [LARGE SCALE GENOMIC DNA]</scope>
    <source>
        <strain evidence="2 3">WSH-001</strain>
        <plasmid evidence="3">pKVU_200</plasmid>
    </source>
</reference>
<protein>
    <submittedName>
        <fullName evidence="2">N-methylhydantoinase B/acetone carboxylase, alpha subunit</fullName>
        <ecNumber evidence="2">3.5.2.14</ecNumber>
    </submittedName>
</protein>
<dbReference type="Proteomes" id="UP000000692">
    <property type="component" value="Plasmid 2"/>
</dbReference>
<dbReference type="GO" id="GO:0005829">
    <property type="term" value="C:cytosol"/>
    <property type="evidence" value="ECO:0007669"/>
    <property type="project" value="TreeGrafter"/>
</dbReference>
<dbReference type="Pfam" id="PF02538">
    <property type="entry name" value="Hydantoinase_B"/>
    <property type="match status" value="1"/>
</dbReference>
<keyword evidence="3" id="KW-1185">Reference proteome</keyword>
<dbReference type="AlphaFoldDB" id="F9YBR8"/>
<keyword evidence="2" id="KW-0378">Hydrolase</keyword>
<geneLocation type="plasmid" evidence="3">
    <name>pKVU_200</name>
</geneLocation>
<accession>F9YBR8</accession>
<evidence type="ECO:0000313" key="2">
    <source>
        <dbReference type="EMBL" id="AEM42820.1"/>
    </source>
</evidence>
<dbReference type="EMBL" id="CP002020">
    <property type="protein sequence ID" value="AEM42820.1"/>
    <property type="molecule type" value="Genomic_DNA"/>
</dbReference>
<dbReference type="RefSeq" id="WP_013385784.1">
    <property type="nucleotide sequence ID" value="NC_017385.1"/>
</dbReference>
<name>F9YBR8_KETVW</name>
<dbReference type="GO" id="GO:0017168">
    <property type="term" value="F:5-oxoprolinase (ATP-hydrolyzing) activity"/>
    <property type="evidence" value="ECO:0007669"/>
    <property type="project" value="TreeGrafter"/>
</dbReference>
<dbReference type="OrthoDB" id="9761586at2"/>
<dbReference type="EC" id="3.5.2.14" evidence="2"/>
<proteinExistence type="predicted"/>
<feature type="domain" description="Hydantoinase B/oxoprolinase" evidence="1">
    <location>
        <begin position="3"/>
        <end position="517"/>
    </location>
</feature>
<evidence type="ECO:0000259" key="1">
    <source>
        <dbReference type="Pfam" id="PF02538"/>
    </source>
</evidence>
<organism evidence="2 3">
    <name type="scientific">Ketogulonicigenium vulgare (strain WSH-001)</name>
    <dbReference type="NCBI Taxonomy" id="759362"/>
    <lineage>
        <taxon>Bacteria</taxon>
        <taxon>Pseudomonadati</taxon>
        <taxon>Pseudomonadota</taxon>
        <taxon>Alphaproteobacteria</taxon>
        <taxon>Rhodobacterales</taxon>
        <taxon>Roseobacteraceae</taxon>
        <taxon>Ketogulonicigenium</taxon>
    </lineage>
</organism>
<dbReference type="PATRIC" id="fig|759362.5.peg.3092"/>
<dbReference type="KEGG" id="kvl:KVU_PB0142"/>
<evidence type="ECO:0000313" key="3">
    <source>
        <dbReference type="Proteomes" id="UP000000692"/>
    </source>
</evidence>
<dbReference type="PANTHER" id="PTHR11365">
    <property type="entry name" value="5-OXOPROLINASE RELATED"/>
    <property type="match status" value="1"/>
</dbReference>
<dbReference type="HOGENOM" id="CLU_020413_1_1_5"/>
<dbReference type="GO" id="GO:0047423">
    <property type="term" value="F:N-methylhydantoinase (ATP-hydrolyzing) activity"/>
    <property type="evidence" value="ECO:0007669"/>
    <property type="project" value="UniProtKB-EC"/>
</dbReference>
<dbReference type="GO" id="GO:0006749">
    <property type="term" value="P:glutathione metabolic process"/>
    <property type="evidence" value="ECO:0007669"/>
    <property type="project" value="TreeGrafter"/>
</dbReference>